<dbReference type="AlphaFoldDB" id="A0A409Y0P2"/>
<feature type="domain" description="DUF6534" evidence="2">
    <location>
        <begin position="134"/>
        <end position="221"/>
    </location>
</feature>
<reference evidence="3 4" key="1">
    <citation type="journal article" date="2018" name="Evol. Lett.">
        <title>Horizontal gene cluster transfer increased hallucinogenic mushroom diversity.</title>
        <authorList>
            <person name="Reynolds H.T."/>
            <person name="Vijayakumar V."/>
            <person name="Gluck-Thaler E."/>
            <person name="Korotkin H.B."/>
            <person name="Matheny P.B."/>
            <person name="Slot J.C."/>
        </authorList>
    </citation>
    <scope>NUCLEOTIDE SEQUENCE [LARGE SCALE GENOMIC DNA]</scope>
    <source>
        <strain evidence="3 4">SRW20</strain>
    </source>
</reference>
<proteinExistence type="predicted"/>
<sequence length="282" mass="31152">MYYLAFPSDSIRNKLFVYLVFAIEILQTVVITKSAFHVFAVGYGNFSYYNAIDLAWLDVPVVSGVVAFLAEIFYAYRIMLLAQSYWVPCIIFILAIVQLAGAIASAVVLKQAVTFSRLLGPHFFITAGIWNGGSALCDVIIAVCMTYYLSRHMPDSMHDTQVLLKKVMTLVIETGTATAAIAILNLVLAVLPSRPSYYQVPSEILAKVYSNSMMVLLNSRMSIGTSSSVHERTHVSRFRTEPFAAGMDTNAIELGERVTIAQLEADGQVRTKEDRHSPDTSV</sequence>
<keyword evidence="1" id="KW-1133">Transmembrane helix</keyword>
<organism evidence="3 4">
    <name type="scientific">Gymnopilus dilepis</name>
    <dbReference type="NCBI Taxonomy" id="231916"/>
    <lineage>
        <taxon>Eukaryota</taxon>
        <taxon>Fungi</taxon>
        <taxon>Dikarya</taxon>
        <taxon>Basidiomycota</taxon>
        <taxon>Agaricomycotina</taxon>
        <taxon>Agaricomycetes</taxon>
        <taxon>Agaricomycetidae</taxon>
        <taxon>Agaricales</taxon>
        <taxon>Agaricineae</taxon>
        <taxon>Hymenogastraceae</taxon>
        <taxon>Gymnopilus</taxon>
    </lineage>
</organism>
<accession>A0A409Y0P2</accession>
<feature type="transmembrane region" description="Helical" evidence="1">
    <location>
        <begin position="170"/>
        <end position="191"/>
    </location>
</feature>
<feature type="transmembrane region" description="Helical" evidence="1">
    <location>
        <begin position="15"/>
        <end position="36"/>
    </location>
</feature>
<feature type="transmembrane region" description="Helical" evidence="1">
    <location>
        <begin position="129"/>
        <end position="149"/>
    </location>
</feature>
<dbReference type="InParanoid" id="A0A409Y0P2"/>
<keyword evidence="1" id="KW-0812">Transmembrane</keyword>
<dbReference type="EMBL" id="NHYE01001357">
    <property type="protein sequence ID" value="PPQ96551.1"/>
    <property type="molecule type" value="Genomic_DNA"/>
</dbReference>
<feature type="transmembrane region" description="Helical" evidence="1">
    <location>
        <begin position="56"/>
        <end position="76"/>
    </location>
</feature>
<name>A0A409Y0P2_9AGAR</name>
<evidence type="ECO:0000259" key="2">
    <source>
        <dbReference type="Pfam" id="PF20152"/>
    </source>
</evidence>
<evidence type="ECO:0000256" key="1">
    <source>
        <dbReference type="SAM" id="Phobius"/>
    </source>
</evidence>
<dbReference type="PANTHER" id="PTHR40465:SF1">
    <property type="entry name" value="DUF6534 DOMAIN-CONTAINING PROTEIN"/>
    <property type="match status" value="1"/>
</dbReference>
<keyword evidence="4" id="KW-1185">Reference proteome</keyword>
<dbReference type="PANTHER" id="PTHR40465">
    <property type="entry name" value="CHROMOSOME 1, WHOLE GENOME SHOTGUN SEQUENCE"/>
    <property type="match status" value="1"/>
</dbReference>
<evidence type="ECO:0000313" key="3">
    <source>
        <dbReference type="EMBL" id="PPQ96551.1"/>
    </source>
</evidence>
<evidence type="ECO:0000313" key="4">
    <source>
        <dbReference type="Proteomes" id="UP000284706"/>
    </source>
</evidence>
<dbReference type="OrthoDB" id="3223377at2759"/>
<gene>
    <name evidence="3" type="ORF">CVT26_006338</name>
</gene>
<dbReference type="InterPro" id="IPR045339">
    <property type="entry name" value="DUF6534"/>
</dbReference>
<feature type="transmembrane region" description="Helical" evidence="1">
    <location>
        <begin position="85"/>
        <end position="109"/>
    </location>
</feature>
<protein>
    <recommendedName>
        <fullName evidence="2">DUF6534 domain-containing protein</fullName>
    </recommendedName>
</protein>
<dbReference type="Proteomes" id="UP000284706">
    <property type="component" value="Unassembled WGS sequence"/>
</dbReference>
<keyword evidence="1" id="KW-0472">Membrane</keyword>
<comment type="caution">
    <text evidence="3">The sequence shown here is derived from an EMBL/GenBank/DDBJ whole genome shotgun (WGS) entry which is preliminary data.</text>
</comment>
<dbReference type="Pfam" id="PF20152">
    <property type="entry name" value="DUF6534"/>
    <property type="match status" value="1"/>
</dbReference>